<feature type="domain" description="FAD-binding" evidence="1">
    <location>
        <begin position="73"/>
        <end position="307"/>
    </location>
</feature>
<dbReference type="InterPro" id="IPR036188">
    <property type="entry name" value="FAD/NAD-bd_sf"/>
</dbReference>
<dbReference type="PATRIC" id="fig|1391653.3.peg.3081"/>
<evidence type="ECO:0000259" key="1">
    <source>
        <dbReference type="Pfam" id="PF01494"/>
    </source>
</evidence>
<dbReference type="AlphaFoldDB" id="A0A0K1PGC4"/>
<dbReference type="PANTHER" id="PTHR46865:SF2">
    <property type="entry name" value="MONOOXYGENASE"/>
    <property type="match status" value="1"/>
</dbReference>
<keyword evidence="2" id="KW-0503">Monooxygenase</keyword>
<keyword evidence="3" id="KW-1185">Reference proteome</keyword>
<dbReference type="GO" id="GO:0004497">
    <property type="term" value="F:monooxygenase activity"/>
    <property type="evidence" value="ECO:0007669"/>
    <property type="project" value="UniProtKB-KW"/>
</dbReference>
<accession>A0A0K1PGC4</accession>
<dbReference type="Proteomes" id="UP000055590">
    <property type="component" value="Chromosome"/>
</dbReference>
<sequence length="367" mass="39978">MVERARELRPGGQAVDFRGPVHREVLDRLDLWGPIWERRTRGTDLVLLGRSGKPVARMPSVMMSGDVEILRGDLSRLLVDRSASAGVQYRFSDRIAALRADADGVEVGFASGSKETFDLVVGADGIHSGVRAVQFGDESKFLRHHGYLLATFSMRNVLRLSGEALAYSVPGRSVMISGDGSEVGRAQLIFAGAPLSRGERSDARALRRRVREAYRNLEWEVPRVLEELDKSTDLYVDQIATVRLDRFCQGRVVLLGDAAWGGTLGGQGTSLGIVGAYVLASELTSAGADVENALARYEAAMAPYARENQKGAERAGSFFAPKTRAGRLLRDLAYRALTSRPLIGQFEKMVKASATDFTLPSQPALQP</sequence>
<dbReference type="Pfam" id="PF01494">
    <property type="entry name" value="FAD_binding_3"/>
    <property type="match status" value="1"/>
</dbReference>
<dbReference type="KEGG" id="vin:AKJ08_2957"/>
<evidence type="ECO:0000313" key="3">
    <source>
        <dbReference type="Proteomes" id="UP000055590"/>
    </source>
</evidence>
<dbReference type="Gene3D" id="3.50.50.60">
    <property type="entry name" value="FAD/NAD(P)-binding domain"/>
    <property type="match status" value="1"/>
</dbReference>
<evidence type="ECO:0000313" key="2">
    <source>
        <dbReference type="EMBL" id="AKU92570.1"/>
    </source>
</evidence>
<proteinExistence type="predicted"/>
<dbReference type="EMBL" id="CP012332">
    <property type="protein sequence ID" value="AKU92570.1"/>
    <property type="molecule type" value="Genomic_DNA"/>
</dbReference>
<protein>
    <submittedName>
        <fullName evidence="2">Monooxygenase</fullName>
    </submittedName>
</protein>
<keyword evidence="2" id="KW-0560">Oxidoreductase</keyword>
<dbReference type="SUPFAM" id="SSF51905">
    <property type="entry name" value="FAD/NAD(P)-binding domain"/>
    <property type="match status" value="1"/>
</dbReference>
<dbReference type="PANTHER" id="PTHR46865">
    <property type="entry name" value="OXIDOREDUCTASE-RELATED"/>
    <property type="match status" value="1"/>
</dbReference>
<dbReference type="GO" id="GO:0071949">
    <property type="term" value="F:FAD binding"/>
    <property type="evidence" value="ECO:0007669"/>
    <property type="project" value="InterPro"/>
</dbReference>
<dbReference type="Gene3D" id="3.30.9.10">
    <property type="entry name" value="D-Amino Acid Oxidase, subunit A, domain 2"/>
    <property type="match status" value="1"/>
</dbReference>
<dbReference type="STRING" id="1391653.AKJ08_2957"/>
<name>A0A0K1PGC4_9BACT</name>
<gene>
    <name evidence="2" type="ORF">AKJ08_2957</name>
</gene>
<dbReference type="InterPro" id="IPR002938">
    <property type="entry name" value="FAD-bd"/>
</dbReference>
<dbReference type="InterPro" id="IPR051704">
    <property type="entry name" value="FAD_aromatic-hydroxylase"/>
</dbReference>
<reference evidence="2 3" key="1">
    <citation type="submission" date="2015-08" db="EMBL/GenBank/DDBJ databases">
        <authorList>
            <person name="Babu N.S."/>
            <person name="Beckwith C.J."/>
            <person name="Beseler K.G."/>
            <person name="Brison A."/>
            <person name="Carone J.V."/>
            <person name="Caskin T.P."/>
            <person name="Diamond M."/>
            <person name="Durham M.E."/>
            <person name="Foxe J.M."/>
            <person name="Go M."/>
            <person name="Henderson B.A."/>
            <person name="Jones I.B."/>
            <person name="McGettigan J.A."/>
            <person name="Micheletti S.J."/>
            <person name="Nasrallah M.E."/>
            <person name="Ortiz D."/>
            <person name="Piller C.R."/>
            <person name="Privatt S.R."/>
            <person name="Schneider S.L."/>
            <person name="Sharp S."/>
            <person name="Smith T.C."/>
            <person name="Stanton J.D."/>
            <person name="Ullery H.E."/>
            <person name="Wilson R.J."/>
            <person name="Serrano M.G."/>
            <person name="Buck G."/>
            <person name="Lee V."/>
            <person name="Wang Y."/>
            <person name="Carvalho R."/>
            <person name="Voegtly L."/>
            <person name="Shi R."/>
            <person name="Duckworth R."/>
            <person name="Johnson A."/>
            <person name="Loviza R."/>
            <person name="Walstead R."/>
            <person name="Shah Z."/>
            <person name="Kiflezghi M."/>
            <person name="Wade K."/>
            <person name="Ball S.L."/>
            <person name="Bradley K.W."/>
            <person name="Asai D.J."/>
            <person name="Bowman C.A."/>
            <person name="Russell D.A."/>
            <person name="Pope W.H."/>
            <person name="Jacobs-Sera D."/>
            <person name="Hendrix R.W."/>
            <person name="Hatfull G.F."/>
        </authorList>
    </citation>
    <scope>NUCLEOTIDE SEQUENCE [LARGE SCALE GENOMIC DNA]</scope>
    <source>
        <strain evidence="2 3">DSM 27710</strain>
    </source>
</reference>
<organism evidence="2 3">
    <name type="scientific">Vulgatibacter incomptus</name>
    <dbReference type="NCBI Taxonomy" id="1391653"/>
    <lineage>
        <taxon>Bacteria</taxon>
        <taxon>Pseudomonadati</taxon>
        <taxon>Myxococcota</taxon>
        <taxon>Myxococcia</taxon>
        <taxon>Myxococcales</taxon>
        <taxon>Cystobacterineae</taxon>
        <taxon>Vulgatibacteraceae</taxon>
        <taxon>Vulgatibacter</taxon>
    </lineage>
</organism>